<dbReference type="CDD" id="cd18791">
    <property type="entry name" value="SF2_C_RHA"/>
    <property type="match status" value="1"/>
</dbReference>
<dbReference type="Pfam" id="PF00271">
    <property type="entry name" value="Helicase_C"/>
    <property type="match status" value="1"/>
</dbReference>
<keyword evidence="6" id="KW-0694">RNA-binding</keyword>
<gene>
    <name evidence="10" type="ORF">ZEAMMB73_Zm00001d034013</name>
</gene>
<dbReference type="PROSITE" id="PS51194">
    <property type="entry name" value="HELICASE_CTER"/>
    <property type="match status" value="1"/>
</dbReference>
<dbReference type="GO" id="GO:0005524">
    <property type="term" value="F:ATP binding"/>
    <property type="evidence" value="ECO:0007669"/>
    <property type="project" value="UniProtKB-KW"/>
</dbReference>
<name>A0A1D6L4C5_MAIZE</name>
<dbReference type="EMBL" id="CM007647">
    <property type="protein sequence ID" value="ONM09240.1"/>
    <property type="molecule type" value="Genomic_DNA"/>
</dbReference>
<dbReference type="SMART" id="SM00358">
    <property type="entry name" value="DSRM"/>
    <property type="match status" value="1"/>
</dbReference>
<dbReference type="InterPro" id="IPR048333">
    <property type="entry name" value="HA2_WH"/>
</dbReference>
<keyword evidence="4 10" id="KW-0347">Helicase</keyword>
<dbReference type="InterPro" id="IPR011545">
    <property type="entry name" value="DEAD/DEAH_box_helicase_dom"/>
</dbReference>
<dbReference type="Gene3D" id="1.20.120.1080">
    <property type="match status" value="1"/>
</dbReference>
<dbReference type="Pfam" id="PF26026">
    <property type="entry name" value="RNA_hel_CTD"/>
    <property type="match status" value="1"/>
</dbReference>
<dbReference type="GO" id="GO:0003724">
    <property type="term" value="F:RNA helicase activity"/>
    <property type="evidence" value="ECO:0007669"/>
    <property type="project" value="UniProtKB-EC"/>
</dbReference>
<evidence type="ECO:0000256" key="2">
    <source>
        <dbReference type="ARBA" id="ARBA00022741"/>
    </source>
</evidence>
<evidence type="ECO:0000313" key="10">
    <source>
        <dbReference type="EMBL" id="ONM09240.1"/>
    </source>
</evidence>
<dbReference type="Gene3D" id="3.40.50.300">
    <property type="entry name" value="P-loop containing nucleotide triphosphate hydrolases"/>
    <property type="match status" value="2"/>
</dbReference>
<dbReference type="InterPro" id="IPR007502">
    <property type="entry name" value="Helicase-assoc_dom"/>
</dbReference>
<evidence type="ECO:0000256" key="8">
    <source>
        <dbReference type="ARBA" id="ARBA00060772"/>
    </source>
</evidence>
<dbReference type="GO" id="GO:0016787">
    <property type="term" value="F:hydrolase activity"/>
    <property type="evidence" value="ECO:0007669"/>
    <property type="project" value="UniProtKB-KW"/>
</dbReference>
<dbReference type="Gene3D" id="3.30.160.20">
    <property type="match status" value="1"/>
</dbReference>
<dbReference type="PANTHER" id="PTHR18934">
    <property type="entry name" value="ATP-DEPENDENT RNA HELICASE"/>
    <property type="match status" value="1"/>
</dbReference>
<dbReference type="FunFam" id="3.40.50.300:FF:000480">
    <property type="entry name" value="DExH-box ATP-dependent RNA helicase DExH3"/>
    <property type="match status" value="1"/>
</dbReference>
<evidence type="ECO:0000256" key="6">
    <source>
        <dbReference type="ARBA" id="ARBA00022884"/>
    </source>
</evidence>
<dbReference type="FunFam" id="1.20.120.1080:FF:000002">
    <property type="entry name" value="Putative ATP-dependent RNA helicase DHX36"/>
    <property type="match status" value="1"/>
</dbReference>
<dbReference type="Pfam" id="PF04408">
    <property type="entry name" value="WHD_HA2"/>
    <property type="match status" value="1"/>
</dbReference>
<evidence type="ECO:0000256" key="7">
    <source>
        <dbReference type="ARBA" id="ARBA00047984"/>
    </source>
</evidence>
<dbReference type="Pfam" id="PF21010">
    <property type="entry name" value="HA2_C"/>
    <property type="match status" value="1"/>
</dbReference>
<dbReference type="PANTHER" id="PTHR18934:SF103">
    <property type="entry name" value="RNA HELICASE"/>
    <property type="match status" value="1"/>
</dbReference>
<keyword evidence="3" id="KW-0378">Hydrolase</keyword>
<dbReference type="FunFam" id="3.30.160.20:FF:000060">
    <property type="entry name" value="DEA(D/H)-box RNA helicase family protein"/>
    <property type="match status" value="1"/>
</dbReference>
<dbReference type="PROSITE" id="PS51192">
    <property type="entry name" value="HELICASE_ATP_BIND_1"/>
    <property type="match status" value="1"/>
</dbReference>
<comment type="similarity">
    <text evidence="8">Belongs to the DExH box helicase family.</text>
</comment>
<dbReference type="InterPro" id="IPR011709">
    <property type="entry name" value="DEAD-box_helicase_OB_fold"/>
</dbReference>
<dbReference type="InterPro" id="IPR027417">
    <property type="entry name" value="P-loop_NTPase"/>
</dbReference>
<evidence type="ECO:0000256" key="1">
    <source>
        <dbReference type="ARBA" id="ARBA00012552"/>
    </source>
</evidence>
<dbReference type="ExpressionAtlas" id="A0A1D6L4C5">
    <property type="expression patterns" value="baseline and differential"/>
</dbReference>
<dbReference type="InterPro" id="IPR059023">
    <property type="entry name" value="RNA_hel_CTD"/>
</dbReference>
<feature type="region of interest" description="Disordered" evidence="9">
    <location>
        <begin position="1106"/>
        <end position="1146"/>
    </location>
</feature>
<dbReference type="InterPro" id="IPR014001">
    <property type="entry name" value="Helicase_ATP-bd"/>
</dbReference>
<organism evidence="10">
    <name type="scientific">Zea mays</name>
    <name type="common">Maize</name>
    <dbReference type="NCBI Taxonomy" id="4577"/>
    <lineage>
        <taxon>Eukaryota</taxon>
        <taxon>Viridiplantae</taxon>
        <taxon>Streptophyta</taxon>
        <taxon>Embryophyta</taxon>
        <taxon>Tracheophyta</taxon>
        <taxon>Spermatophyta</taxon>
        <taxon>Magnoliopsida</taxon>
        <taxon>Liliopsida</taxon>
        <taxon>Poales</taxon>
        <taxon>Poaceae</taxon>
        <taxon>PACMAD clade</taxon>
        <taxon>Panicoideae</taxon>
        <taxon>Andropogonodae</taxon>
        <taxon>Andropogoneae</taxon>
        <taxon>Tripsacinae</taxon>
        <taxon>Zea</taxon>
    </lineage>
</organism>
<dbReference type="Pfam" id="PF00270">
    <property type="entry name" value="DEAD"/>
    <property type="match status" value="1"/>
</dbReference>
<dbReference type="SUPFAM" id="SSF54768">
    <property type="entry name" value="dsRNA-binding domain-like"/>
    <property type="match status" value="1"/>
</dbReference>
<proteinExistence type="inferred from homology"/>
<reference evidence="10" key="1">
    <citation type="submission" date="2015-12" db="EMBL/GenBank/DDBJ databases">
        <title>Update maize B73 reference genome by single molecule sequencing technologies.</title>
        <authorList>
            <consortium name="Maize Genome Sequencing Project"/>
            <person name="Ware D."/>
        </authorList>
    </citation>
    <scope>NUCLEOTIDE SEQUENCE [LARGE SCALE GENOMIC DNA]</scope>
    <source>
        <tissue evidence="10">Seedling</tissue>
    </source>
</reference>
<dbReference type="SUPFAM" id="SSF52540">
    <property type="entry name" value="P-loop containing nucleoside triphosphate hydrolases"/>
    <property type="match status" value="1"/>
</dbReference>
<dbReference type="SMART" id="SM00847">
    <property type="entry name" value="HA2"/>
    <property type="match status" value="1"/>
</dbReference>
<comment type="catalytic activity">
    <reaction evidence="7">
        <text>ATP + H2O = ADP + phosphate + H(+)</text>
        <dbReference type="Rhea" id="RHEA:13065"/>
        <dbReference type="ChEBI" id="CHEBI:15377"/>
        <dbReference type="ChEBI" id="CHEBI:15378"/>
        <dbReference type="ChEBI" id="CHEBI:30616"/>
        <dbReference type="ChEBI" id="CHEBI:43474"/>
        <dbReference type="ChEBI" id="CHEBI:456216"/>
        <dbReference type="EC" id="3.6.4.13"/>
    </reaction>
</comment>
<dbReference type="InterPro" id="IPR014720">
    <property type="entry name" value="dsRBD_dom"/>
</dbReference>
<evidence type="ECO:0000256" key="9">
    <source>
        <dbReference type="SAM" id="MobiDB-lite"/>
    </source>
</evidence>
<evidence type="ECO:0000256" key="3">
    <source>
        <dbReference type="ARBA" id="ARBA00022801"/>
    </source>
</evidence>
<evidence type="ECO:0000256" key="5">
    <source>
        <dbReference type="ARBA" id="ARBA00022840"/>
    </source>
</evidence>
<dbReference type="AlphaFoldDB" id="A0A1D6L4C5"/>
<evidence type="ECO:0000256" key="4">
    <source>
        <dbReference type="ARBA" id="ARBA00022806"/>
    </source>
</evidence>
<dbReference type="CDD" id="cd17917">
    <property type="entry name" value="DEXHc_RHA-like"/>
    <property type="match status" value="1"/>
</dbReference>
<feature type="compositionally biased region" description="Basic residues" evidence="9">
    <location>
        <begin position="1133"/>
        <end position="1146"/>
    </location>
</feature>
<dbReference type="GO" id="GO:0003723">
    <property type="term" value="F:RNA binding"/>
    <property type="evidence" value="ECO:0007669"/>
    <property type="project" value="UniProtKB-KW"/>
</dbReference>
<keyword evidence="5" id="KW-0067">ATP-binding</keyword>
<sequence>MRRGLRRGLGILLVPLPHAPSRLPPISLAALLPRRFNGFSRHSFCSFPVGERAVEQFSDDEYDHEYEDLRVRATSSSAGTRMIPRCDLHRNSFVFFVCSAPRNDFLLHVQPSSSVANIDEWRWKLSMLQRNAEEQEIISRDRRDRRDYDQIANLAKRMGLYSEMYGRVVVASKVPLPNYRPDLDDKRPQREVVIPLGLQRRVEGLVQEHLDRAFLPLNKCGGNTKNGSDMTENANLDEQHDSLLDRSVMEKILQRKSIRMRNFQRSWQESPEGAKMLEFRRSLPADKEKERLLAAIARNQVIVISGETGCGKTTQLPQFVLESEIESGRGAFCNIICTQPRRISAMAVAERVSTERGENLGESVGYKVRLEGIKGKDTHLLFCTSGILLRRLLSDRNLNGVTHVFVDEIHERGMNEDFLLIVLKELLSRRRDLRLILMSATLNAELFSSYFGGAPTIHIPGFTHPVRAHFLEDILERSGYKLTSSNQLDDYGQDKVWKTQRQLLPRKRKNQITTLVEEALKNSSFEIYGSRTRDSLVNWNPDCIGFNLIEAVLCHICRKERPGAVLVFMTGWDDISCLKDQLKAHPLLGDPNRVFLLACHGSMATSEQRLIFEKPPPNVRKVVLATNMAEASITINDIVFVVDCGKAKETTYDALNNTPCLLPSWISKASARQIKSLQVGSIGEFLSAALQPPEPRAVENAVEFLKMIGALDGNENLTDLGRYLSMLPVDPKLGKMLIMGAVFRCIDPILTVVAGLSVRDPFLLPQEKKDLAGTAKARFSAKDYSDHMALVRAYEGWKDAEREGSAYEYCWRNFLSSQTLQAIHSLRKQFSYILKDSGLIDSDGNTNNSLSHNQSLVRGIICSGLFPGIASVVHRESSMSFKTMDDGQVLLYANSVNAKYQTIPYPWLVFGEKVKVNAVFIRDSTGVSDSILILFGGAVAKGGMAGHLKMLDGYIDFFMDPSLSECYLQLKEELDKLIQQKLEDPNFDIHKEGKYILFAVQELAAGDLCEGRFVFGRETSRARLRSPEDDGKSNLIKDGMNPKSLLQTLLMRAGHTPPRYKTKHLKTNEFRAVVEFKGMQFVGKPKRNKQLAERDAAIEALGWLTQTSGVKAPDENDDDSPLDLTDSMLKLLTRPRRHSKNSSRKR</sequence>
<accession>A0A1D6L4C5</accession>
<dbReference type="InterPro" id="IPR001650">
    <property type="entry name" value="Helicase_C-like"/>
</dbReference>
<dbReference type="FunFam" id="3.40.50.300:FF:000526">
    <property type="entry name" value="DExH-box ATP-dependent RNA helicase DExH3"/>
    <property type="match status" value="1"/>
</dbReference>
<dbReference type="EC" id="3.6.4.13" evidence="1"/>
<dbReference type="SMART" id="SM00487">
    <property type="entry name" value="DEXDc"/>
    <property type="match status" value="1"/>
</dbReference>
<protein>
    <recommendedName>
        <fullName evidence="1">RNA helicase</fullName>
        <ecNumber evidence="1">3.6.4.13</ecNumber>
    </recommendedName>
</protein>
<dbReference type="Pfam" id="PF00035">
    <property type="entry name" value="dsrm"/>
    <property type="match status" value="1"/>
</dbReference>
<dbReference type="Pfam" id="PF07717">
    <property type="entry name" value="OB_NTP_bind"/>
    <property type="match status" value="1"/>
</dbReference>
<keyword evidence="2" id="KW-0547">Nucleotide-binding</keyword>